<dbReference type="PROSITE" id="PS51891">
    <property type="entry name" value="CENP_V_GFA"/>
    <property type="match status" value="1"/>
</dbReference>
<dbReference type="GO" id="GO:0046872">
    <property type="term" value="F:metal ion binding"/>
    <property type="evidence" value="ECO:0007669"/>
    <property type="project" value="UniProtKB-KW"/>
</dbReference>
<dbReference type="RefSeq" id="WP_089215869.1">
    <property type="nucleotide sequence ID" value="NZ_FZPA01000006.1"/>
</dbReference>
<protein>
    <submittedName>
        <fullName evidence="5">Uncharacterized conserved protein</fullName>
    </submittedName>
</protein>
<reference evidence="5 6" key="1">
    <citation type="submission" date="2017-06" db="EMBL/GenBank/DDBJ databases">
        <authorList>
            <person name="Kim H.J."/>
            <person name="Triplett B.A."/>
        </authorList>
    </citation>
    <scope>NUCLEOTIDE SEQUENCE [LARGE SCALE GENOMIC DNA]</scope>
    <source>
        <strain evidence="5 6">DS15</strain>
    </source>
</reference>
<dbReference type="EMBL" id="FZPA01000006">
    <property type="protein sequence ID" value="SNS85481.1"/>
    <property type="molecule type" value="Genomic_DNA"/>
</dbReference>
<dbReference type="PANTHER" id="PTHR28620:SF1">
    <property type="entry name" value="CENP-V_GFA DOMAIN-CONTAINING PROTEIN"/>
    <property type="match status" value="1"/>
</dbReference>
<sequence>MAYEGSCHCGAVTYEVEGDIPGEAMSCNCSHCRRKGFLLSFVPIDRFRLKSGAGKLKSYQFHKHNIDHQFCTDCGCQGFAVGTGPDGSKMAAVNLRCVPEADLDALNIQKVDGASF</sequence>
<dbReference type="SUPFAM" id="SSF51316">
    <property type="entry name" value="Mss4-like"/>
    <property type="match status" value="1"/>
</dbReference>
<dbReference type="InterPro" id="IPR052355">
    <property type="entry name" value="CENP-V-like"/>
</dbReference>
<dbReference type="Proteomes" id="UP000198339">
    <property type="component" value="Unassembled WGS sequence"/>
</dbReference>
<evidence type="ECO:0000313" key="6">
    <source>
        <dbReference type="Proteomes" id="UP000198339"/>
    </source>
</evidence>
<evidence type="ECO:0000259" key="4">
    <source>
        <dbReference type="PROSITE" id="PS51891"/>
    </source>
</evidence>
<dbReference type="InterPro" id="IPR006913">
    <property type="entry name" value="CENP-V/GFA"/>
</dbReference>
<gene>
    <name evidence="5" type="ORF">SAMN06295955_106154</name>
</gene>
<feature type="domain" description="CENP-V/GFA" evidence="4">
    <location>
        <begin position="3"/>
        <end position="116"/>
    </location>
</feature>
<keyword evidence="3" id="KW-0862">Zinc</keyword>
<dbReference type="GO" id="GO:0016846">
    <property type="term" value="F:carbon-sulfur lyase activity"/>
    <property type="evidence" value="ECO:0007669"/>
    <property type="project" value="InterPro"/>
</dbReference>
<evidence type="ECO:0000256" key="1">
    <source>
        <dbReference type="ARBA" id="ARBA00005495"/>
    </source>
</evidence>
<dbReference type="PANTHER" id="PTHR28620">
    <property type="entry name" value="CENTROMERE PROTEIN V"/>
    <property type="match status" value="1"/>
</dbReference>
<organism evidence="5 6">
    <name type="scientific">Sphingopyxis indica</name>
    <dbReference type="NCBI Taxonomy" id="436663"/>
    <lineage>
        <taxon>Bacteria</taxon>
        <taxon>Pseudomonadati</taxon>
        <taxon>Pseudomonadota</taxon>
        <taxon>Alphaproteobacteria</taxon>
        <taxon>Sphingomonadales</taxon>
        <taxon>Sphingomonadaceae</taxon>
        <taxon>Sphingopyxis</taxon>
    </lineage>
</organism>
<name>A0A239HW56_9SPHN</name>
<evidence type="ECO:0000313" key="5">
    <source>
        <dbReference type="EMBL" id="SNS85481.1"/>
    </source>
</evidence>
<dbReference type="AlphaFoldDB" id="A0A239HW56"/>
<proteinExistence type="inferred from homology"/>
<dbReference type="Pfam" id="PF04828">
    <property type="entry name" value="GFA"/>
    <property type="match status" value="1"/>
</dbReference>
<comment type="similarity">
    <text evidence="1">Belongs to the Gfa family.</text>
</comment>
<dbReference type="Gene3D" id="2.170.150.70">
    <property type="match status" value="1"/>
</dbReference>
<accession>A0A239HW56</accession>
<dbReference type="OrthoDB" id="9805575at2"/>
<evidence type="ECO:0000256" key="2">
    <source>
        <dbReference type="ARBA" id="ARBA00022723"/>
    </source>
</evidence>
<evidence type="ECO:0000256" key="3">
    <source>
        <dbReference type="ARBA" id="ARBA00022833"/>
    </source>
</evidence>
<keyword evidence="6" id="KW-1185">Reference proteome</keyword>
<dbReference type="InterPro" id="IPR011057">
    <property type="entry name" value="Mss4-like_sf"/>
</dbReference>
<keyword evidence="2" id="KW-0479">Metal-binding</keyword>